<dbReference type="NCBIfam" id="TIGR00083">
    <property type="entry name" value="ribF"/>
    <property type="match status" value="1"/>
</dbReference>
<dbReference type="EMBL" id="DSVI01000011">
    <property type="protein sequence ID" value="HGT48254.1"/>
    <property type="molecule type" value="Genomic_DNA"/>
</dbReference>
<evidence type="ECO:0000256" key="1">
    <source>
        <dbReference type="ARBA" id="ARBA00002121"/>
    </source>
</evidence>
<evidence type="ECO:0000259" key="16">
    <source>
        <dbReference type="SMART" id="SM00904"/>
    </source>
</evidence>
<evidence type="ECO:0000256" key="12">
    <source>
        <dbReference type="ARBA" id="ARBA00023268"/>
    </source>
</evidence>
<sequence length="315" mass="36075">MNIFRNIDEINFDKQTVLTVGTFDGIHLGHQQIIKRVIECSEENKLRNLIITFHPHPRKVINPEMQLKLLTTNEEQINILEKLGVQNLLVINFTKEFSQLTPDEFVKYYLVDKIGLSRIVIGYDHHFGKGRGGDVEFLLAAGKKYDFEILQIQPFIIDGETVSSTKIRSALEVGDINKVNKMLGRYYSFSGVVVEGDKRGRELGYPTANIKLSDEDKMLPQIGIYAVLVEIDGIEHKALLSIGKRPTFYNDGKVVPEVYIYDFNNDIYGKEIKVNLIQKLRGEEKFNSAEELIRQMNIDKENGLKVLNQIKELTN</sequence>
<evidence type="ECO:0000256" key="15">
    <source>
        <dbReference type="PIRNR" id="PIRNR004491"/>
    </source>
</evidence>
<keyword evidence="5 15" id="KW-0288">FMN</keyword>
<dbReference type="InterPro" id="IPR023465">
    <property type="entry name" value="Riboflavin_kinase_dom_sf"/>
</dbReference>
<comment type="catalytic activity">
    <reaction evidence="14 15">
        <text>FMN + ATP + H(+) = FAD + diphosphate</text>
        <dbReference type="Rhea" id="RHEA:17237"/>
        <dbReference type="ChEBI" id="CHEBI:15378"/>
        <dbReference type="ChEBI" id="CHEBI:30616"/>
        <dbReference type="ChEBI" id="CHEBI:33019"/>
        <dbReference type="ChEBI" id="CHEBI:57692"/>
        <dbReference type="ChEBI" id="CHEBI:58210"/>
        <dbReference type="EC" id="2.7.7.2"/>
    </reaction>
</comment>
<keyword evidence="7 15" id="KW-0548">Nucleotidyltransferase</keyword>
<evidence type="ECO:0000313" key="17">
    <source>
        <dbReference type="EMBL" id="HGT48254.1"/>
    </source>
</evidence>
<dbReference type="Pfam" id="PF01687">
    <property type="entry name" value="Flavokinase"/>
    <property type="match status" value="1"/>
</dbReference>
<dbReference type="InterPro" id="IPR015864">
    <property type="entry name" value="FAD_synthase"/>
</dbReference>
<dbReference type="InterPro" id="IPR004821">
    <property type="entry name" value="Cyt_trans-like"/>
</dbReference>
<gene>
    <name evidence="17" type="ORF">ENS56_09475</name>
</gene>
<evidence type="ECO:0000256" key="8">
    <source>
        <dbReference type="ARBA" id="ARBA00022741"/>
    </source>
</evidence>
<dbReference type="SUPFAM" id="SSF82114">
    <property type="entry name" value="Riboflavin kinase-like"/>
    <property type="match status" value="1"/>
</dbReference>
<organism evidence="17">
    <name type="scientific">Ignavibacterium album</name>
    <dbReference type="NCBI Taxonomy" id="591197"/>
    <lineage>
        <taxon>Bacteria</taxon>
        <taxon>Pseudomonadati</taxon>
        <taxon>Ignavibacteriota</taxon>
        <taxon>Ignavibacteria</taxon>
        <taxon>Ignavibacteriales</taxon>
        <taxon>Ignavibacteriaceae</taxon>
        <taxon>Ignavibacterium</taxon>
    </lineage>
</organism>
<evidence type="ECO:0000256" key="7">
    <source>
        <dbReference type="ARBA" id="ARBA00022695"/>
    </source>
</evidence>
<comment type="catalytic activity">
    <reaction evidence="13 15">
        <text>riboflavin + ATP = FMN + ADP + H(+)</text>
        <dbReference type="Rhea" id="RHEA:14357"/>
        <dbReference type="ChEBI" id="CHEBI:15378"/>
        <dbReference type="ChEBI" id="CHEBI:30616"/>
        <dbReference type="ChEBI" id="CHEBI:57986"/>
        <dbReference type="ChEBI" id="CHEBI:58210"/>
        <dbReference type="ChEBI" id="CHEBI:456216"/>
        <dbReference type="EC" id="2.7.1.26"/>
    </reaction>
</comment>
<dbReference type="Gene3D" id="2.40.30.30">
    <property type="entry name" value="Riboflavin kinase-like"/>
    <property type="match status" value="1"/>
</dbReference>
<reference evidence="17" key="1">
    <citation type="journal article" date="2020" name="mSystems">
        <title>Genome- and Community-Level Interaction Insights into Carbon Utilization and Element Cycling Functions of Hydrothermarchaeota in Hydrothermal Sediment.</title>
        <authorList>
            <person name="Zhou Z."/>
            <person name="Liu Y."/>
            <person name="Xu W."/>
            <person name="Pan J."/>
            <person name="Luo Z.H."/>
            <person name="Li M."/>
        </authorList>
    </citation>
    <scope>NUCLEOTIDE SEQUENCE [LARGE SCALE GENOMIC DNA]</scope>
    <source>
        <strain evidence="17">SpSt-500</strain>
    </source>
</reference>
<dbReference type="PIRSF" id="PIRSF004491">
    <property type="entry name" value="FAD_Synth"/>
    <property type="match status" value="1"/>
</dbReference>
<dbReference type="PANTHER" id="PTHR22749:SF6">
    <property type="entry name" value="RIBOFLAVIN KINASE"/>
    <property type="match status" value="1"/>
</dbReference>
<comment type="function">
    <text evidence="1">Catalyzes the phosphorylation of riboflavin to FMN followed by the adenylation of FMN to FAD.</text>
</comment>
<dbReference type="InterPro" id="IPR002606">
    <property type="entry name" value="Riboflavin_kinase_bac"/>
</dbReference>
<dbReference type="NCBIfam" id="TIGR00125">
    <property type="entry name" value="cyt_tran_rel"/>
    <property type="match status" value="1"/>
</dbReference>
<comment type="pathway">
    <text evidence="2 15">Cofactor biosynthesis; FAD biosynthesis; FAD from FMN: step 1/1.</text>
</comment>
<dbReference type="InterPro" id="IPR023468">
    <property type="entry name" value="Riboflavin_kinase"/>
</dbReference>
<dbReference type="FunFam" id="2.40.30.30:FF:000003">
    <property type="entry name" value="Riboflavin biosynthesis protein"/>
    <property type="match status" value="1"/>
</dbReference>
<protein>
    <recommendedName>
        <fullName evidence="15">Riboflavin biosynthesis protein</fullName>
    </recommendedName>
    <domain>
        <recommendedName>
            <fullName evidence="15">Riboflavin kinase</fullName>
            <ecNumber evidence="15">2.7.1.26</ecNumber>
        </recommendedName>
        <alternativeName>
            <fullName evidence="15">Flavokinase</fullName>
        </alternativeName>
    </domain>
    <domain>
        <recommendedName>
            <fullName evidence="15">FMN adenylyltransferase</fullName>
            <ecNumber evidence="15">2.7.7.2</ecNumber>
        </recommendedName>
        <alternativeName>
            <fullName evidence="15">FAD pyrophosphorylase</fullName>
        </alternativeName>
        <alternativeName>
            <fullName evidence="15">FAD synthase</fullName>
        </alternativeName>
    </domain>
</protein>
<keyword evidence="11 15" id="KW-0067">ATP-binding</keyword>
<evidence type="ECO:0000256" key="4">
    <source>
        <dbReference type="ARBA" id="ARBA00022630"/>
    </source>
</evidence>
<dbReference type="CDD" id="cd02064">
    <property type="entry name" value="FAD_synthetase_N"/>
    <property type="match status" value="1"/>
</dbReference>
<keyword evidence="8 15" id="KW-0547">Nucleotide-binding</keyword>
<evidence type="ECO:0000256" key="14">
    <source>
        <dbReference type="ARBA" id="ARBA00049494"/>
    </source>
</evidence>
<keyword evidence="9 15" id="KW-0418">Kinase</keyword>
<keyword evidence="4 15" id="KW-0285">Flavoprotein</keyword>
<dbReference type="GO" id="GO:0003919">
    <property type="term" value="F:FMN adenylyltransferase activity"/>
    <property type="evidence" value="ECO:0007669"/>
    <property type="project" value="UniProtKB-UniRule"/>
</dbReference>
<evidence type="ECO:0000256" key="5">
    <source>
        <dbReference type="ARBA" id="ARBA00022643"/>
    </source>
</evidence>
<dbReference type="NCBIfam" id="NF004162">
    <property type="entry name" value="PRK05627.1-5"/>
    <property type="match status" value="1"/>
</dbReference>
<dbReference type="Pfam" id="PF06574">
    <property type="entry name" value="FAD_syn"/>
    <property type="match status" value="1"/>
</dbReference>
<feature type="domain" description="Riboflavin kinase" evidence="16">
    <location>
        <begin position="182"/>
        <end position="308"/>
    </location>
</feature>
<dbReference type="GO" id="GO:0009398">
    <property type="term" value="P:FMN biosynthetic process"/>
    <property type="evidence" value="ECO:0007669"/>
    <property type="project" value="UniProtKB-UniRule"/>
</dbReference>
<name>A0A832DLH6_9BACT</name>
<dbReference type="EC" id="2.7.7.2" evidence="15"/>
<comment type="pathway">
    <text evidence="3 15">Cofactor biosynthesis; FMN biosynthesis; FMN from riboflavin (ATP route): step 1/1.</text>
</comment>
<evidence type="ECO:0000256" key="9">
    <source>
        <dbReference type="ARBA" id="ARBA00022777"/>
    </source>
</evidence>
<keyword evidence="12" id="KW-0511">Multifunctional enzyme</keyword>
<dbReference type="GO" id="GO:0009231">
    <property type="term" value="P:riboflavin biosynthetic process"/>
    <property type="evidence" value="ECO:0007669"/>
    <property type="project" value="InterPro"/>
</dbReference>
<dbReference type="UniPathway" id="UPA00277">
    <property type="reaction ID" value="UER00407"/>
</dbReference>
<dbReference type="GO" id="GO:0006747">
    <property type="term" value="P:FAD biosynthetic process"/>
    <property type="evidence" value="ECO:0007669"/>
    <property type="project" value="UniProtKB-UniRule"/>
</dbReference>
<dbReference type="InterPro" id="IPR015865">
    <property type="entry name" value="Riboflavin_kinase_bac/euk"/>
</dbReference>
<evidence type="ECO:0000256" key="11">
    <source>
        <dbReference type="ARBA" id="ARBA00022840"/>
    </source>
</evidence>
<evidence type="ECO:0000256" key="6">
    <source>
        <dbReference type="ARBA" id="ARBA00022679"/>
    </source>
</evidence>
<evidence type="ECO:0000256" key="10">
    <source>
        <dbReference type="ARBA" id="ARBA00022827"/>
    </source>
</evidence>
<dbReference type="GO" id="GO:0008531">
    <property type="term" value="F:riboflavin kinase activity"/>
    <property type="evidence" value="ECO:0007669"/>
    <property type="project" value="UniProtKB-UniRule"/>
</dbReference>
<dbReference type="NCBIfam" id="NF004160">
    <property type="entry name" value="PRK05627.1-3"/>
    <property type="match status" value="1"/>
</dbReference>
<accession>A0A832DLH6</accession>
<dbReference type="GO" id="GO:0005524">
    <property type="term" value="F:ATP binding"/>
    <property type="evidence" value="ECO:0007669"/>
    <property type="project" value="UniProtKB-UniRule"/>
</dbReference>
<evidence type="ECO:0000256" key="3">
    <source>
        <dbReference type="ARBA" id="ARBA00005201"/>
    </source>
</evidence>
<dbReference type="SMART" id="SM00904">
    <property type="entry name" value="Flavokinase"/>
    <property type="match status" value="1"/>
</dbReference>
<evidence type="ECO:0000256" key="13">
    <source>
        <dbReference type="ARBA" id="ARBA00047880"/>
    </source>
</evidence>
<dbReference type="FunFam" id="3.40.50.620:FF:000021">
    <property type="entry name" value="Riboflavin biosynthesis protein"/>
    <property type="match status" value="1"/>
</dbReference>
<comment type="caution">
    <text evidence="17">The sequence shown here is derived from an EMBL/GenBank/DDBJ whole genome shotgun (WGS) entry which is preliminary data.</text>
</comment>
<dbReference type="InterPro" id="IPR014729">
    <property type="entry name" value="Rossmann-like_a/b/a_fold"/>
</dbReference>
<dbReference type="PANTHER" id="PTHR22749">
    <property type="entry name" value="RIBOFLAVIN KINASE/FMN ADENYLYLTRANSFERASE"/>
    <property type="match status" value="1"/>
</dbReference>
<dbReference type="SUPFAM" id="SSF52374">
    <property type="entry name" value="Nucleotidylyl transferase"/>
    <property type="match status" value="1"/>
</dbReference>
<dbReference type="UniPathway" id="UPA00276">
    <property type="reaction ID" value="UER00406"/>
</dbReference>
<dbReference type="AlphaFoldDB" id="A0A832DLH6"/>
<keyword evidence="10 15" id="KW-0274">FAD</keyword>
<dbReference type="EC" id="2.7.1.26" evidence="15"/>
<proteinExistence type="inferred from homology"/>
<comment type="similarity">
    <text evidence="15">Belongs to the ribF family.</text>
</comment>
<keyword evidence="6 15" id="KW-0808">Transferase</keyword>
<dbReference type="Gene3D" id="3.40.50.620">
    <property type="entry name" value="HUPs"/>
    <property type="match status" value="1"/>
</dbReference>
<evidence type="ECO:0000256" key="2">
    <source>
        <dbReference type="ARBA" id="ARBA00004726"/>
    </source>
</evidence>